<evidence type="ECO:0000313" key="3">
    <source>
        <dbReference type="Proteomes" id="UP000184216"/>
    </source>
</evidence>
<dbReference type="Proteomes" id="UP000198431">
    <property type="component" value="Unassembled WGS sequence"/>
</dbReference>
<name>A0AB36NZK2_9FLAO</name>
<dbReference type="AlphaFoldDB" id="A0AB36NZK2"/>
<organism evidence="1 4">
    <name type="scientific">Flavobacterium pectinovorum</name>
    <dbReference type="NCBI Taxonomy" id="29533"/>
    <lineage>
        <taxon>Bacteria</taxon>
        <taxon>Pseudomonadati</taxon>
        <taxon>Bacteroidota</taxon>
        <taxon>Flavobacteriia</taxon>
        <taxon>Flavobacteriales</taxon>
        <taxon>Flavobacteriaceae</taxon>
        <taxon>Flavobacterium</taxon>
    </lineage>
</organism>
<evidence type="ECO:0000313" key="2">
    <source>
        <dbReference type="EMBL" id="SHL67519.1"/>
    </source>
</evidence>
<sequence length="257" mass="29799">MKQLYCVALLAVLFSCKDNKETTAENLNNNIQKDTTVVKDVTDNSSDLNLKSNLRTGEKLQLEQVYEDTVQFVNFDGNGDYALFTVQKDKKLISFYTDLANAKAFKRGDLLDVSWKMDTIYEAGEGEKLEFAEWLVNAKKIKDGNVSLFRKKHPKPIKYYSEKNDFTADFKDHIYEQVEYYLANSKSEVVKSTIKDANADLSYSIEEKDRENHSYIVLGISNDFEHHTNIIQWLYLDDTNGKLYEYDLPNDRLIPFD</sequence>
<evidence type="ECO:0000313" key="4">
    <source>
        <dbReference type="Proteomes" id="UP000198431"/>
    </source>
</evidence>
<dbReference type="EMBL" id="FRBX01000001">
    <property type="protein sequence ID" value="SHL67519.1"/>
    <property type="molecule type" value="Genomic_DNA"/>
</dbReference>
<evidence type="ECO:0008006" key="5">
    <source>
        <dbReference type="Google" id="ProtNLM"/>
    </source>
</evidence>
<comment type="caution">
    <text evidence="1">The sequence shown here is derived from an EMBL/GenBank/DDBJ whole genome shotgun (WGS) entry which is preliminary data.</text>
</comment>
<keyword evidence="3" id="KW-1185">Reference proteome</keyword>
<accession>A0AB36NZK2</accession>
<reference evidence="1 4" key="1">
    <citation type="submission" date="2016-11" db="EMBL/GenBank/DDBJ databases">
        <title>Whole genomes of Flavobacteriaceae.</title>
        <authorList>
            <person name="Stine C."/>
            <person name="Li C."/>
            <person name="Tadesse D."/>
        </authorList>
    </citation>
    <scope>NUCLEOTIDE SEQUENCE [LARGE SCALE GENOMIC DNA]</scope>
    <source>
        <strain evidence="1 4">ATCC 19366</strain>
    </source>
</reference>
<gene>
    <name evidence="1" type="ORF">B0A72_14890</name>
    <name evidence="2" type="ORF">SAMN05444387_1207</name>
</gene>
<reference evidence="2 3" key="2">
    <citation type="submission" date="2016-11" db="EMBL/GenBank/DDBJ databases">
        <authorList>
            <person name="Varghese N."/>
            <person name="Submissions S."/>
        </authorList>
    </citation>
    <scope>NUCLEOTIDE SEQUENCE [LARGE SCALE GENOMIC DNA]</scope>
    <source>
        <strain evidence="2 3">DSM 6368</strain>
    </source>
</reference>
<dbReference type="PROSITE" id="PS51257">
    <property type="entry name" value="PROKAR_LIPOPROTEIN"/>
    <property type="match status" value="1"/>
</dbReference>
<dbReference type="Proteomes" id="UP000184216">
    <property type="component" value="Unassembled WGS sequence"/>
</dbReference>
<dbReference type="EMBL" id="MUHB01000012">
    <property type="protein sequence ID" value="OXB03780.1"/>
    <property type="molecule type" value="Genomic_DNA"/>
</dbReference>
<proteinExistence type="predicted"/>
<protein>
    <recommendedName>
        <fullName evidence="5">DUF4178 domain-containing protein</fullName>
    </recommendedName>
</protein>
<dbReference type="RefSeq" id="WP_073394127.1">
    <property type="nucleotide sequence ID" value="NZ_FRBX01000001.1"/>
</dbReference>
<evidence type="ECO:0000313" key="1">
    <source>
        <dbReference type="EMBL" id="OXB03780.1"/>
    </source>
</evidence>